<keyword evidence="2" id="KW-1185">Reference proteome</keyword>
<dbReference type="EMBL" id="JAYMRU010000007">
    <property type="protein sequence ID" value="MEM5400861.1"/>
    <property type="molecule type" value="Genomic_DNA"/>
</dbReference>
<reference evidence="1" key="1">
    <citation type="submission" date="2024-01" db="EMBL/GenBank/DDBJ databases">
        <title>The diversity of rhizobia nodulating Mimosa spp. in eleven states of Brazil covering several biomes is determined by host plant, location, and edaphic factors.</title>
        <authorList>
            <person name="Rouws L."/>
            <person name="Barauna A."/>
            <person name="Beukes C."/>
            <person name="De Faria S.M."/>
            <person name="Gross E."/>
            <person name="Dos Reis Junior F.B."/>
            <person name="Simon M."/>
            <person name="Maluk M."/>
            <person name="Odee D.W."/>
            <person name="Kenicer G."/>
            <person name="Young J.P.W."/>
            <person name="Reis V.M."/>
            <person name="Zilli J."/>
            <person name="James E.K."/>
        </authorList>
    </citation>
    <scope>NUCLEOTIDE SEQUENCE</scope>
    <source>
        <strain evidence="1">JPY452</strain>
    </source>
</reference>
<gene>
    <name evidence="1" type="ORF">VSR83_12285</name>
</gene>
<dbReference type="Proteomes" id="UP001392318">
    <property type="component" value="Unassembled WGS sequence"/>
</dbReference>
<name>A0ACC6RH63_9BURK</name>
<organism evidence="1 2">
    <name type="scientific">Paraburkholderia unamae</name>
    <dbReference type="NCBI Taxonomy" id="219649"/>
    <lineage>
        <taxon>Bacteria</taxon>
        <taxon>Pseudomonadati</taxon>
        <taxon>Pseudomonadota</taxon>
        <taxon>Betaproteobacteria</taxon>
        <taxon>Burkholderiales</taxon>
        <taxon>Burkholderiaceae</taxon>
        <taxon>Paraburkholderia</taxon>
    </lineage>
</organism>
<comment type="caution">
    <text evidence="1">The sequence shown here is derived from an EMBL/GenBank/DDBJ whole genome shotgun (WGS) entry which is preliminary data.</text>
</comment>
<protein>
    <submittedName>
        <fullName evidence="1">Uncharacterized protein</fullName>
    </submittedName>
</protein>
<evidence type="ECO:0000313" key="2">
    <source>
        <dbReference type="Proteomes" id="UP001392318"/>
    </source>
</evidence>
<evidence type="ECO:0000313" key="1">
    <source>
        <dbReference type="EMBL" id="MEM5400861.1"/>
    </source>
</evidence>
<sequence>MSELYGYTVPYEHFLKDVRPWAPDVPEFVAVHAIRNACIEFCEKTNYVQQNIVPISGQMNVATYQISTPDGTRFLDAIEMYYNENLLIPKSVDELAVIYRSYEWDTIGGNPAYVTRIIEPEIQLVPFPVSYLSNAITGRISLAPTRDSCEIEHRVWEHYAETIAHGALARLYAMPDQPYSNPKAAEEFRRRFVAECGSARRKVEKGLGRADVRMQFQGWV</sequence>
<accession>A0ACC6RH63</accession>
<proteinExistence type="predicted"/>